<evidence type="ECO:0000313" key="1">
    <source>
        <dbReference type="EMBL" id="KIK92188.1"/>
    </source>
</evidence>
<dbReference type="InParanoid" id="A0A0D0DLJ2"/>
<dbReference type="EMBL" id="KN825305">
    <property type="protein sequence ID" value="KIK92188.1"/>
    <property type="molecule type" value="Genomic_DNA"/>
</dbReference>
<gene>
    <name evidence="1" type="ORF">PAXRUDRAFT_13371</name>
</gene>
<dbReference type="Proteomes" id="UP000054538">
    <property type="component" value="Unassembled WGS sequence"/>
</dbReference>
<accession>A0A0D0DLJ2</accession>
<dbReference type="AlphaFoldDB" id="A0A0D0DLJ2"/>
<keyword evidence="2" id="KW-1185">Reference proteome</keyword>
<protein>
    <submittedName>
        <fullName evidence="1">Uncharacterized protein</fullName>
    </submittedName>
</protein>
<sequence>MSSTTMQPQAITVNKQNLAVIKLTGLSSDWHTYYCTITPTSPGPLTLALHLRDEDHNNSGHPSTEVDLRFYVDFQALLTASAIQAAPSIHLKMLRTPGAPDRLQVLQDFKFNTHLVNDMDKENGRVWAGILDGEGSLKHIKQE</sequence>
<reference evidence="1 2" key="1">
    <citation type="submission" date="2014-04" db="EMBL/GenBank/DDBJ databases">
        <authorList>
            <consortium name="DOE Joint Genome Institute"/>
            <person name="Kuo A."/>
            <person name="Kohler A."/>
            <person name="Jargeat P."/>
            <person name="Nagy L.G."/>
            <person name="Floudas D."/>
            <person name="Copeland A."/>
            <person name="Barry K.W."/>
            <person name="Cichocki N."/>
            <person name="Veneault-Fourrey C."/>
            <person name="LaButti K."/>
            <person name="Lindquist E.A."/>
            <person name="Lipzen A."/>
            <person name="Lundell T."/>
            <person name="Morin E."/>
            <person name="Murat C."/>
            <person name="Sun H."/>
            <person name="Tunlid A."/>
            <person name="Henrissat B."/>
            <person name="Grigoriev I.V."/>
            <person name="Hibbett D.S."/>
            <person name="Martin F."/>
            <person name="Nordberg H.P."/>
            <person name="Cantor M.N."/>
            <person name="Hua S.X."/>
        </authorList>
    </citation>
    <scope>NUCLEOTIDE SEQUENCE [LARGE SCALE GENOMIC DNA]</scope>
    <source>
        <strain evidence="1 2">Ve08.2h10</strain>
    </source>
</reference>
<dbReference type="HOGENOM" id="CLU_1722961_0_0_1"/>
<evidence type="ECO:0000313" key="2">
    <source>
        <dbReference type="Proteomes" id="UP000054538"/>
    </source>
</evidence>
<proteinExistence type="predicted"/>
<reference evidence="2" key="2">
    <citation type="submission" date="2015-01" db="EMBL/GenBank/DDBJ databases">
        <title>Evolutionary Origins and Diversification of the Mycorrhizal Mutualists.</title>
        <authorList>
            <consortium name="DOE Joint Genome Institute"/>
            <consortium name="Mycorrhizal Genomics Consortium"/>
            <person name="Kohler A."/>
            <person name="Kuo A."/>
            <person name="Nagy L.G."/>
            <person name="Floudas D."/>
            <person name="Copeland A."/>
            <person name="Barry K.W."/>
            <person name="Cichocki N."/>
            <person name="Veneault-Fourrey C."/>
            <person name="LaButti K."/>
            <person name="Lindquist E.A."/>
            <person name="Lipzen A."/>
            <person name="Lundell T."/>
            <person name="Morin E."/>
            <person name="Murat C."/>
            <person name="Riley R."/>
            <person name="Ohm R."/>
            <person name="Sun H."/>
            <person name="Tunlid A."/>
            <person name="Henrissat B."/>
            <person name="Grigoriev I.V."/>
            <person name="Hibbett D.S."/>
            <person name="Martin F."/>
        </authorList>
    </citation>
    <scope>NUCLEOTIDE SEQUENCE [LARGE SCALE GENOMIC DNA]</scope>
    <source>
        <strain evidence="2">Ve08.2h10</strain>
    </source>
</reference>
<organism evidence="1 2">
    <name type="scientific">Paxillus rubicundulus Ve08.2h10</name>
    <dbReference type="NCBI Taxonomy" id="930991"/>
    <lineage>
        <taxon>Eukaryota</taxon>
        <taxon>Fungi</taxon>
        <taxon>Dikarya</taxon>
        <taxon>Basidiomycota</taxon>
        <taxon>Agaricomycotina</taxon>
        <taxon>Agaricomycetes</taxon>
        <taxon>Agaricomycetidae</taxon>
        <taxon>Boletales</taxon>
        <taxon>Paxilineae</taxon>
        <taxon>Paxillaceae</taxon>
        <taxon>Paxillus</taxon>
    </lineage>
</organism>
<name>A0A0D0DLJ2_9AGAM</name>